<keyword evidence="2" id="KW-1185">Reference proteome</keyword>
<proteinExistence type="predicted"/>
<protein>
    <submittedName>
        <fullName evidence="1">Uncharacterized protein</fullName>
    </submittedName>
</protein>
<reference evidence="1 2" key="1">
    <citation type="submission" date="2022-11" db="EMBL/GenBank/DDBJ databases">
        <title>Nonomuraea corallina sp. nov., a new species of the genus Nonomuraea isolated from sea side sediment in Thai sea.</title>
        <authorList>
            <person name="Ngamcharungchit C."/>
            <person name="Matsumoto A."/>
            <person name="Suriyachadkun C."/>
            <person name="Panbangred W."/>
            <person name="Inahashi Y."/>
            <person name="Intra B."/>
        </authorList>
    </citation>
    <scope>NUCLEOTIDE SEQUENCE [LARGE SCALE GENOMIC DNA]</scope>
    <source>
        <strain evidence="1 2">DSM 43553</strain>
    </source>
</reference>
<accession>A0ABT4SS95</accession>
<evidence type="ECO:0000313" key="2">
    <source>
        <dbReference type="Proteomes" id="UP001212498"/>
    </source>
</evidence>
<evidence type="ECO:0000313" key="1">
    <source>
        <dbReference type="EMBL" id="MDA0640138.1"/>
    </source>
</evidence>
<sequence length="298" mass="30896">MKIVLPLPVTLTSLFVVTLIGGAFEPWQLTGPHRKAAMAALGSRRLRLTHHPTPWKPAAVALTPGERRLLRRSRQHLTVSSAAPPHDQPAAVQAARAVARALAQAYGGLLADPLTGAVLPARDPEPTAFHLADGWLGWDVQVHDDATCSPWDPAGAGACDGLMVTSRGLRRFALPEITLDGAACAHTLCATNLLRTVAARLVAGHLAFAAAHPGARRRAIDDHLPLPPAPLGVRLTPCAPAPSPGGGSIRRLKVGPAGDAGPVTYLKVGPPAGFTGSLNDWLCATQAPARAAVTSIAA</sequence>
<dbReference type="Proteomes" id="UP001212498">
    <property type="component" value="Unassembled WGS sequence"/>
</dbReference>
<dbReference type="RefSeq" id="WP_271275453.1">
    <property type="nucleotide sequence ID" value="NZ_BAABFD010000003.1"/>
</dbReference>
<gene>
    <name evidence="1" type="ORF">OUY24_05870</name>
</gene>
<name>A0ABT4SS95_9ACTN</name>
<comment type="caution">
    <text evidence="1">The sequence shown here is derived from an EMBL/GenBank/DDBJ whole genome shotgun (WGS) entry which is preliminary data.</text>
</comment>
<dbReference type="EMBL" id="JAPNUD010000010">
    <property type="protein sequence ID" value="MDA0640138.1"/>
    <property type="molecule type" value="Genomic_DNA"/>
</dbReference>
<organism evidence="1 2">
    <name type="scientific">Nonomuraea ferruginea</name>
    <dbReference type="NCBI Taxonomy" id="46174"/>
    <lineage>
        <taxon>Bacteria</taxon>
        <taxon>Bacillati</taxon>
        <taxon>Actinomycetota</taxon>
        <taxon>Actinomycetes</taxon>
        <taxon>Streptosporangiales</taxon>
        <taxon>Streptosporangiaceae</taxon>
        <taxon>Nonomuraea</taxon>
    </lineage>
</organism>